<dbReference type="Proteomes" id="UP000792457">
    <property type="component" value="Unassembled WGS sequence"/>
</dbReference>
<keyword evidence="5 6" id="KW-0472">Membrane</keyword>
<feature type="transmembrane region" description="Helical" evidence="6">
    <location>
        <begin position="96"/>
        <end position="119"/>
    </location>
</feature>
<keyword evidence="3 6" id="KW-0812">Transmembrane</keyword>
<dbReference type="GO" id="GO:0016020">
    <property type="term" value="C:membrane"/>
    <property type="evidence" value="ECO:0007669"/>
    <property type="project" value="UniProtKB-SubCell"/>
</dbReference>
<dbReference type="PANTHER" id="PTHR23511">
    <property type="entry name" value="SYNAPTIC VESICLE GLYCOPROTEIN 2"/>
    <property type="match status" value="1"/>
</dbReference>
<dbReference type="PROSITE" id="PS50850">
    <property type="entry name" value="MFS"/>
    <property type="match status" value="1"/>
</dbReference>
<feature type="transmembrane region" description="Helical" evidence="6">
    <location>
        <begin position="152"/>
        <end position="173"/>
    </location>
</feature>
<evidence type="ECO:0000313" key="8">
    <source>
        <dbReference type="EMBL" id="KAG8237024.1"/>
    </source>
</evidence>
<evidence type="ECO:0000313" key="9">
    <source>
        <dbReference type="Proteomes" id="UP000792457"/>
    </source>
</evidence>
<gene>
    <name evidence="8" type="ORF">J437_LFUL017148</name>
</gene>
<evidence type="ECO:0000256" key="1">
    <source>
        <dbReference type="ARBA" id="ARBA00004141"/>
    </source>
</evidence>
<keyword evidence="2" id="KW-0813">Transport</keyword>
<dbReference type="SUPFAM" id="SSF103473">
    <property type="entry name" value="MFS general substrate transporter"/>
    <property type="match status" value="1"/>
</dbReference>
<feature type="domain" description="Major facilitator superfamily (MFS) profile" evidence="7">
    <location>
        <begin position="1"/>
        <end position="238"/>
    </location>
</feature>
<evidence type="ECO:0000256" key="2">
    <source>
        <dbReference type="ARBA" id="ARBA00022448"/>
    </source>
</evidence>
<evidence type="ECO:0000256" key="6">
    <source>
        <dbReference type="SAM" id="Phobius"/>
    </source>
</evidence>
<evidence type="ECO:0000256" key="3">
    <source>
        <dbReference type="ARBA" id="ARBA00022692"/>
    </source>
</evidence>
<dbReference type="PANTHER" id="PTHR23511:SF34">
    <property type="entry name" value="SYNAPTIC VESICLE GLYCOPROTEIN 2"/>
    <property type="match status" value="1"/>
</dbReference>
<proteinExistence type="predicted"/>
<feature type="transmembrane region" description="Helical" evidence="6">
    <location>
        <begin position="214"/>
        <end position="233"/>
    </location>
</feature>
<keyword evidence="9" id="KW-1185">Reference proteome</keyword>
<feature type="transmembrane region" description="Helical" evidence="6">
    <location>
        <begin position="24"/>
        <end position="45"/>
    </location>
</feature>
<dbReference type="InterPro" id="IPR020846">
    <property type="entry name" value="MFS_dom"/>
</dbReference>
<dbReference type="InterPro" id="IPR005829">
    <property type="entry name" value="Sugar_transporter_CS"/>
</dbReference>
<protein>
    <recommendedName>
        <fullName evidence="7">Major facilitator superfamily (MFS) profile domain-containing protein</fullName>
    </recommendedName>
</protein>
<reference evidence="8" key="2">
    <citation type="submission" date="2017-10" db="EMBL/GenBank/DDBJ databases">
        <title>Ladona fulva Genome sequencing and assembly.</title>
        <authorList>
            <person name="Murali S."/>
            <person name="Richards S."/>
            <person name="Bandaranaike D."/>
            <person name="Bellair M."/>
            <person name="Blankenburg K."/>
            <person name="Chao H."/>
            <person name="Dinh H."/>
            <person name="Doddapaneni H."/>
            <person name="Dugan-Rocha S."/>
            <person name="Elkadiri S."/>
            <person name="Gnanaolivu R."/>
            <person name="Hernandez B."/>
            <person name="Skinner E."/>
            <person name="Javaid M."/>
            <person name="Lee S."/>
            <person name="Li M."/>
            <person name="Ming W."/>
            <person name="Munidasa M."/>
            <person name="Muniz J."/>
            <person name="Nguyen L."/>
            <person name="Hughes D."/>
            <person name="Osuji N."/>
            <person name="Pu L.-L."/>
            <person name="Puazo M."/>
            <person name="Qu C."/>
            <person name="Quiroz J."/>
            <person name="Raj R."/>
            <person name="Weissenberger G."/>
            <person name="Xin Y."/>
            <person name="Zou X."/>
            <person name="Han Y."/>
            <person name="Worley K."/>
            <person name="Muzny D."/>
            <person name="Gibbs R."/>
        </authorList>
    </citation>
    <scope>NUCLEOTIDE SEQUENCE</scope>
    <source>
        <strain evidence="8">Sampled in the wild</strain>
    </source>
</reference>
<feature type="transmembrane region" description="Helical" evidence="6">
    <location>
        <begin position="185"/>
        <end position="208"/>
    </location>
</feature>
<name>A0A8K0KKP0_LADFU</name>
<keyword evidence="4 6" id="KW-1133">Transmembrane helix</keyword>
<evidence type="ECO:0000256" key="4">
    <source>
        <dbReference type="ARBA" id="ARBA00022989"/>
    </source>
</evidence>
<reference evidence="8" key="1">
    <citation type="submission" date="2013-04" db="EMBL/GenBank/DDBJ databases">
        <authorList>
            <person name="Qu J."/>
            <person name="Murali S.C."/>
            <person name="Bandaranaike D."/>
            <person name="Bellair M."/>
            <person name="Blankenburg K."/>
            <person name="Chao H."/>
            <person name="Dinh H."/>
            <person name="Doddapaneni H."/>
            <person name="Downs B."/>
            <person name="Dugan-Rocha S."/>
            <person name="Elkadiri S."/>
            <person name="Gnanaolivu R.D."/>
            <person name="Hernandez B."/>
            <person name="Javaid M."/>
            <person name="Jayaseelan J.C."/>
            <person name="Lee S."/>
            <person name="Li M."/>
            <person name="Ming W."/>
            <person name="Munidasa M."/>
            <person name="Muniz J."/>
            <person name="Nguyen L."/>
            <person name="Ongeri F."/>
            <person name="Osuji N."/>
            <person name="Pu L.-L."/>
            <person name="Puazo M."/>
            <person name="Qu C."/>
            <person name="Quiroz J."/>
            <person name="Raj R."/>
            <person name="Weissenberger G."/>
            <person name="Xin Y."/>
            <person name="Zou X."/>
            <person name="Han Y."/>
            <person name="Richards S."/>
            <person name="Worley K."/>
            <person name="Muzny D."/>
            <person name="Gibbs R."/>
        </authorList>
    </citation>
    <scope>NUCLEOTIDE SEQUENCE</scope>
    <source>
        <strain evidence="8">Sampled in the wild</strain>
    </source>
</reference>
<dbReference type="GO" id="GO:0022857">
    <property type="term" value="F:transmembrane transporter activity"/>
    <property type="evidence" value="ECO:0007669"/>
    <property type="project" value="InterPro"/>
</dbReference>
<feature type="transmembrane region" description="Helical" evidence="6">
    <location>
        <begin position="126"/>
        <end position="146"/>
    </location>
</feature>
<sequence>MKRKWKGIGKDIVQNSKLLFVSPILRFTFISITINLTFHIGYYGLMMWFPELFSRFDEYSREHPDHSASVCDVTNYVVNKGSHSHIDLCSDKIESFVFMESLITVAAAIPSNIFAVLCIDRLGRKFFLVFSTFTSGACAVGMFFVHNATENLVVSAVFSSAISCGNAALDCLITEIFPTNLRATGVAISMVAARLGGIIGNIVIAMLLDTYCPAPTFIVAGLLIGGGLLCLCLPNTTREPLS</sequence>
<dbReference type="InterPro" id="IPR036259">
    <property type="entry name" value="MFS_trans_sf"/>
</dbReference>
<dbReference type="InterPro" id="IPR011701">
    <property type="entry name" value="MFS"/>
</dbReference>
<dbReference type="EMBL" id="KZ309114">
    <property type="protein sequence ID" value="KAG8237024.1"/>
    <property type="molecule type" value="Genomic_DNA"/>
</dbReference>
<comment type="caution">
    <text evidence="8">The sequence shown here is derived from an EMBL/GenBank/DDBJ whole genome shotgun (WGS) entry which is preliminary data.</text>
</comment>
<organism evidence="8 9">
    <name type="scientific">Ladona fulva</name>
    <name type="common">Scarce chaser dragonfly</name>
    <name type="synonym">Libellula fulva</name>
    <dbReference type="NCBI Taxonomy" id="123851"/>
    <lineage>
        <taxon>Eukaryota</taxon>
        <taxon>Metazoa</taxon>
        <taxon>Ecdysozoa</taxon>
        <taxon>Arthropoda</taxon>
        <taxon>Hexapoda</taxon>
        <taxon>Insecta</taxon>
        <taxon>Pterygota</taxon>
        <taxon>Palaeoptera</taxon>
        <taxon>Odonata</taxon>
        <taxon>Epiprocta</taxon>
        <taxon>Anisoptera</taxon>
        <taxon>Libelluloidea</taxon>
        <taxon>Libellulidae</taxon>
        <taxon>Ladona</taxon>
    </lineage>
</organism>
<evidence type="ECO:0000256" key="5">
    <source>
        <dbReference type="ARBA" id="ARBA00023136"/>
    </source>
</evidence>
<dbReference type="Gene3D" id="1.20.1250.20">
    <property type="entry name" value="MFS general substrate transporter like domains"/>
    <property type="match status" value="1"/>
</dbReference>
<dbReference type="PROSITE" id="PS00216">
    <property type="entry name" value="SUGAR_TRANSPORT_1"/>
    <property type="match status" value="1"/>
</dbReference>
<accession>A0A8K0KKP0</accession>
<dbReference type="Pfam" id="PF07690">
    <property type="entry name" value="MFS_1"/>
    <property type="match status" value="1"/>
</dbReference>
<evidence type="ECO:0000259" key="7">
    <source>
        <dbReference type="PROSITE" id="PS50850"/>
    </source>
</evidence>
<comment type="subcellular location">
    <subcellularLocation>
        <location evidence="1">Membrane</location>
        <topology evidence="1">Multi-pass membrane protein</topology>
    </subcellularLocation>
</comment>
<dbReference type="OrthoDB" id="3936150at2759"/>
<dbReference type="AlphaFoldDB" id="A0A8K0KKP0"/>